<keyword evidence="1" id="KW-0805">Transcription regulation</keyword>
<proteinExistence type="predicted"/>
<keyword evidence="3" id="KW-0804">Transcription</keyword>
<dbReference type="SUPFAM" id="SSF46785">
    <property type="entry name" value="Winged helix' DNA-binding domain"/>
    <property type="match status" value="1"/>
</dbReference>
<reference evidence="6" key="1">
    <citation type="journal article" date="2019" name="Int. J. Syst. Evol. Microbiol.">
        <title>The Global Catalogue of Microorganisms (GCM) 10K type strain sequencing project: providing services to taxonomists for standard genome sequencing and annotation.</title>
        <authorList>
            <consortium name="The Broad Institute Genomics Platform"/>
            <consortium name="The Broad Institute Genome Sequencing Center for Infectious Disease"/>
            <person name="Wu L."/>
            <person name="Ma J."/>
        </authorList>
    </citation>
    <scope>NUCLEOTIDE SEQUENCE [LARGE SCALE GENOMIC DNA]</scope>
    <source>
        <strain evidence="6">CCUG 57508</strain>
    </source>
</reference>
<dbReference type="PROSITE" id="PS50949">
    <property type="entry name" value="HTH_GNTR"/>
    <property type="match status" value="1"/>
</dbReference>
<name>A0ABW3N123_9MICO</name>
<accession>A0ABW3N123</accession>
<dbReference type="InterPro" id="IPR036388">
    <property type="entry name" value="WH-like_DNA-bd_sf"/>
</dbReference>
<comment type="caution">
    <text evidence="5">The sequence shown here is derived from an EMBL/GenBank/DDBJ whole genome shotgun (WGS) entry which is preliminary data.</text>
</comment>
<dbReference type="InterPro" id="IPR008920">
    <property type="entry name" value="TF_FadR/GntR_C"/>
</dbReference>
<sequence length="245" mass="26669">MASTDTAGFVVQQVLRPREQVQKQIEDAIFNGTFAQGEKLPSENALAEMFGVSRPTVREALGNLVTAGLVRKIPGASGGSFVREIDAKAVGQMLQDSLSHVLQLGSINIEEVSQAREVLEVPSARLAARHRTPEQVKAAREVVEQQKSIALKSPKVSIFDQQFHQIIAEASGNRLLVAFVEALHACTAPVTYLQLTPEVGHNTILQHAQIIKAVEAGDESAAAEAMQEHLSYVRRMSRDFPAQDK</sequence>
<dbReference type="RefSeq" id="WP_386054735.1">
    <property type="nucleotide sequence ID" value="NZ_JBHTKH010000022.1"/>
</dbReference>
<evidence type="ECO:0000256" key="2">
    <source>
        <dbReference type="ARBA" id="ARBA00023125"/>
    </source>
</evidence>
<dbReference type="CDD" id="cd07377">
    <property type="entry name" value="WHTH_GntR"/>
    <property type="match status" value="1"/>
</dbReference>
<evidence type="ECO:0000313" key="5">
    <source>
        <dbReference type="EMBL" id="MFD1056627.1"/>
    </source>
</evidence>
<keyword evidence="2" id="KW-0238">DNA-binding</keyword>
<dbReference type="Pfam" id="PF00392">
    <property type="entry name" value="GntR"/>
    <property type="match status" value="1"/>
</dbReference>
<dbReference type="Pfam" id="PF07729">
    <property type="entry name" value="FCD"/>
    <property type="match status" value="1"/>
</dbReference>
<dbReference type="Gene3D" id="1.10.10.10">
    <property type="entry name" value="Winged helix-like DNA-binding domain superfamily/Winged helix DNA-binding domain"/>
    <property type="match status" value="1"/>
</dbReference>
<evidence type="ECO:0000256" key="3">
    <source>
        <dbReference type="ARBA" id="ARBA00023163"/>
    </source>
</evidence>
<dbReference type="InterPro" id="IPR011711">
    <property type="entry name" value="GntR_C"/>
</dbReference>
<dbReference type="InterPro" id="IPR036390">
    <property type="entry name" value="WH_DNA-bd_sf"/>
</dbReference>
<evidence type="ECO:0000259" key="4">
    <source>
        <dbReference type="PROSITE" id="PS50949"/>
    </source>
</evidence>
<dbReference type="SMART" id="SM00895">
    <property type="entry name" value="FCD"/>
    <property type="match status" value="1"/>
</dbReference>
<dbReference type="Gene3D" id="1.20.120.530">
    <property type="entry name" value="GntR ligand-binding domain-like"/>
    <property type="match status" value="1"/>
</dbReference>
<dbReference type="InterPro" id="IPR000524">
    <property type="entry name" value="Tscrpt_reg_HTH_GntR"/>
</dbReference>
<feature type="domain" description="HTH gntR-type" evidence="4">
    <location>
        <begin position="15"/>
        <end position="85"/>
    </location>
</feature>
<dbReference type="SUPFAM" id="SSF48008">
    <property type="entry name" value="GntR ligand-binding domain-like"/>
    <property type="match status" value="1"/>
</dbReference>
<organism evidence="5 6">
    <name type="scientific">Terrabacter terrigena</name>
    <dbReference type="NCBI Taxonomy" id="574718"/>
    <lineage>
        <taxon>Bacteria</taxon>
        <taxon>Bacillati</taxon>
        <taxon>Actinomycetota</taxon>
        <taxon>Actinomycetes</taxon>
        <taxon>Micrococcales</taxon>
        <taxon>Intrasporangiaceae</taxon>
        <taxon>Terrabacter</taxon>
    </lineage>
</organism>
<gene>
    <name evidence="5" type="ORF">ACFQ2V_20165</name>
</gene>
<dbReference type="EMBL" id="JBHTKH010000022">
    <property type="protein sequence ID" value="MFD1056627.1"/>
    <property type="molecule type" value="Genomic_DNA"/>
</dbReference>
<evidence type="ECO:0000313" key="6">
    <source>
        <dbReference type="Proteomes" id="UP001597046"/>
    </source>
</evidence>
<dbReference type="SMART" id="SM00345">
    <property type="entry name" value="HTH_GNTR"/>
    <property type="match status" value="1"/>
</dbReference>
<dbReference type="PANTHER" id="PTHR43537">
    <property type="entry name" value="TRANSCRIPTIONAL REGULATOR, GNTR FAMILY"/>
    <property type="match status" value="1"/>
</dbReference>
<dbReference type="Proteomes" id="UP001597046">
    <property type="component" value="Unassembled WGS sequence"/>
</dbReference>
<protein>
    <submittedName>
        <fullName evidence="5">FadR/GntR family transcriptional regulator</fullName>
    </submittedName>
</protein>
<keyword evidence="6" id="KW-1185">Reference proteome</keyword>
<dbReference type="PRINTS" id="PR00035">
    <property type="entry name" value="HTHGNTR"/>
</dbReference>
<dbReference type="PANTHER" id="PTHR43537:SF24">
    <property type="entry name" value="GLUCONATE OPERON TRANSCRIPTIONAL REPRESSOR"/>
    <property type="match status" value="1"/>
</dbReference>
<evidence type="ECO:0000256" key="1">
    <source>
        <dbReference type="ARBA" id="ARBA00023015"/>
    </source>
</evidence>